<gene>
    <name evidence="1" type="ORF">CEXT_790981</name>
</gene>
<accession>A0AAV4V2L5</accession>
<reference evidence="1 2" key="1">
    <citation type="submission" date="2021-06" db="EMBL/GenBank/DDBJ databases">
        <title>Caerostris extrusa draft genome.</title>
        <authorList>
            <person name="Kono N."/>
            <person name="Arakawa K."/>
        </authorList>
    </citation>
    <scope>NUCLEOTIDE SEQUENCE [LARGE SCALE GENOMIC DNA]</scope>
</reference>
<name>A0AAV4V2L5_CAEEX</name>
<evidence type="ECO:0000313" key="2">
    <source>
        <dbReference type="Proteomes" id="UP001054945"/>
    </source>
</evidence>
<dbReference type="Proteomes" id="UP001054945">
    <property type="component" value="Unassembled WGS sequence"/>
</dbReference>
<dbReference type="EMBL" id="BPLR01013843">
    <property type="protein sequence ID" value="GIY64201.1"/>
    <property type="molecule type" value="Genomic_DNA"/>
</dbReference>
<organism evidence="1 2">
    <name type="scientific">Caerostris extrusa</name>
    <name type="common">Bark spider</name>
    <name type="synonym">Caerostris bankana</name>
    <dbReference type="NCBI Taxonomy" id="172846"/>
    <lineage>
        <taxon>Eukaryota</taxon>
        <taxon>Metazoa</taxon>
        <taxon>Ecdysozoa</taxon>
        <taxon>Arthropoda</taxon>
        <taxon>Chelicerata</taxon>
        <taxon>Arachnida</taxon>
        <taxon>Araneae</taxon>
        <taxon>Araneomorphae</taxon>
        <taxon>Entelegynae</taxon>
        <taxon>Araneoidea</taxon>
        <taxon>Araneidae</taxon>
        <taxon>Caerostris</taxon>
    </lineage>
</organism>
<proteinExistence type="predicted"/>
<evidence type="ECO:0000313" key="1">
    <source>
        <dbReference type="EMBL" id="GIY64201.1"/>
    </source>
</evidence>
<protein>
    <submittedName>
        <fullName evidence="1">Uncharacterized protein</fullName>
    </submittedName>
</protein>
<comment type="caution">
    <text evidence="1">The sequence shown here is derived from an EMBL/GenBank/DDBJ whole genome shotgun (WGS) entry which is preliminary data.</text>
</comment>
<dbReference type="AlphaFoldDB" id="A0AAV4V2L5"/>
<sequence length="129" mass="14716">MAPTQIPLGRHLDPEEKHRQALCWQRKLRAIISVRYTEHETDFNIEKADSKWKSGRVSIEYGSTPTSPFPVKEKELPCLQIYSSNFRHGDRNFGLASYGRSLTEVFSKVFGLASLGRSLPDLLQFESST</sequence>
<keyword evidence="2" id="KW-1185">Reference proteome</keyword>